<evidence type="ECO:0000256" key="2">
    <source>
        <dbReference type="ARBA" id="ARBA00007935"/>
    </source>
</evidence>
<protein>
    <submittedName>
        <fullName evidence="9">Iron complex transport system permease protein</fullName>
    </submittedName>
</protein>
<evidence type="ECO:0000256" key="7">
    <source>
        <dbReference type="ARBA" id="ARBA00023136"/>
    </source>
</evidence>
<evidence type="ECO:0000313" key="10">
    <source>
        <dbReference type="Proteomes" id="UP000523007"/>
    </source>
</evidence>
<evidence type="ECO:0000256" key="8">
    <source>
        <dbReference type="SAM" id="Phobius"/>
    </source>
</evidence>
<evidence type="ECO:0000256" key="3">
    <source>
        <dbReference type="ARBA" id="ARBA00022448"/>
    </source>
</evidence>
<comment type="caution">
    <text evidence="9">The sequence shown here is derived from an EMBL/GenBank/DDBJ whole genome shotgun (WGS) entry which is preliminary data.</text>
</comment>
<feature type="transmembrane region" description="Helical" evidence="8">
    <location>
        <begin position="168"/>
        <end position="190"/>
    </location>
</feature>
<feature type="transmembrane region" description="Helical" evidence="8">
    <location>
        <begin position="87"/>
        <end position="108"/>
    </location>
</feature>
<feature type="transmembrane region" description="Helical" evidence="8">
    <location>
        <begin position="141"/>
        <end position="161"/>
    </location>
</feature>
<keyword evidence="4" id="KW-1003">Cell membrane</keyword>
<dbReference type="InterPro" id="IPR037294">
    <property type="entry name" value="ABC_BtuC-like"/>
</dbReference>
<dbReference type="RefSeq" id="WP_184575947.1">
    <property type="nucleotide sequence ID" value="NZ_JACHJT010000001.1"/>
</dbReference>
<gene>
    <name evidence="9" type="ORF">F4561_001440</name>
</gene>
<dbReference type="Gene3D" id="1.10.3470.10">
    <property type="entry name" value="ABC transporter involved in vitamin B12 uptake, BtuC"/>
    <property type="match status" value="1"/>
</dbReference>
<keyword evidence="10" id="KW-1185">Reference proteome</keyword>
<proteinExistence type="inferred from homology"/>
<reference evidence="9 10" key="1">
    <citation type="submission" date="2020-08" db="EMBL/GenBank/DDBJ databases">
        <title>Sequencing the genomes of 1000 actinobacteria strains.</title>
        <authorList>
            <person name="Klenk H.-P."/>
        </authorList>
    </citation>
    <scope>NUCLEOTIDE SEQUENCE [LARGE SCALE GENOMIC DNA]</scope>
    <source>
        <strain evidence="9 10">DSM 102030</strain>
    </source>
</reference>
<feature type="transmembrane region" description="Helical" evidence="8">
    <location>
        <begin position="299"/>
        <end position="320"/>
    </location>
</feature>
<dbReference type="GO" id="GO:0022857">
    <property type="term" value="F:transmembrane transporter activity"/>
    <property type="evidence" value="ECO:0007669"/>
    <property type="project" value="InterPro"/>
</dbReference>
<evidence type="ECO:0000256" key="6">
    <source>
        <dbReference type="ARBA" id="ARBA00022989"/>
    </source>
</evidence>
<evidence type="ECO:0000256" key="1">
    <source>
        <dbReference type="ARBA" id="ARBA00004651"/>
    </source>
</evidence>
<dbReference type="PANTHER" id="PTHR30472:SF24">
    <property type="entry name" value="FERRIC ENTEROBACTIN TRANSPORT SYSTEM PERMEASE PROTEIN FEPG"/>
    <property type="match status" value="1"/>
</dbReference>
<evidence type="ECO:0000313" key="9">
    <source>
        <dbReference type="EMBL" id="MBB4930620.1"/>
    </source>
</evidence>
<dbReference type="Pfam" id="PF01032">
    <property type="entry name" value="FecCD"/>
    <property type="match status" value="1"/>
</dbReference>
<evidence type="ECO:0000256" key="5">
    <source>
        <dbReference type="ARBA" id="ARBA00022692"/>
    </source>
</evidence>
<keyword evidence="3" id="KW-0813">Transport</keyword>
<sequence>MAPRTLDRPARGGDRSPRAVVARARRRRAARVVLVTLGLAGVCATLFCLTLSFGEVVVPLPDVMRTLLGTGNGGSGFIINQLRLPRALVGIMVGSAFGISGAIFQTLLRNPLASPDIIGISAGASAAAVVAVLWLDLGGYAVSAAAFAGALATAAMIYTLAWRDGVTGYRLVLVGIAMAAVMTSVVSYSLTRAEVYAAYEALVWLTGSLNATTWPTVRVLGTTVAVLVPLALLAGRWLRALQLGDDAARALGASVQACRLGLLVAAVALAAVATAAAGPVAFVAFFSGPIARQLVGNNGVALVPAAFVGAVVVLASDFVAQHALESVQLPVGVVTAMIGAPYLLWLLATTNRVGRGG</sequence>
<feature type="transmembrane region" description="Helical" evidence="8">
    <location>
        <begin position="32"/>
        <end position="54"/>
    </location>
</feature>
<dbReference type="GO" id="GO:0005886">
    <property type="term" value="C:plasma membrane"/>
    <property type="evidence" value="ECO:0007669"/>
    <property type="project" value="UniProtKB-SubCell"/>
</dbReference>
<dbReference type="Proteomes" id="UP000523007">
    <property type="component" value="Unassembled WGS sequence"/>
</dbReference>
<dbReference type="PANTHER" id="PTHR30472">
    <property type="entry name" value="FERRIC ENTEROBACTIN TRANSPORT SYSTEM PERMEASE PROTEIN"/>
    <property type="match status" value="1"/>
</dbReference>
<comment type="subcellular location">
    <subcellularLocation>
        <location evidence="1">Cell membrane</location>
        <topology evidence="1">Multi-pass membrane protein</topology>
    </subcellularLocation>
</comment>
<dbReference type="CDD" id="cd06550">
    <property type="entry name" value="TM_ABC_iron-siderophores_like"/>
    <property type="match status" value="1"/>
</dbReference>
<dbReference type="InterPro" id="IPR000522">
    <property type="entry name" value="ABC_transptr_permease_BtuC"/>
</dbReference>
<keyword evidence="6 8" id="KW-1133">Transmembrane helix</keyword>
<dbReference type="GO" id="GO:0033214">
    <property type="term" value="P:siderophore-iron import into cell"/>
    <property type="evidence" value="ECO:0007669"/>
    <property type="project" value="TreeGrafter"/>
</dbReference>
<evidence type="ECO:0000256" key="4">
    <source>
        <dbReference type="ARBA" id="ARBA00022475"/>
    </source>
</evidence>
<keyword evidence="7 8" id="KW-0472">Membrane</keyword>
<feature type="transmembrane region" description="Helical" evidence="8">
    <location>
        <begin position="260"/>
        <end position="287"/>
    </location>
</feature>
<dbReference type="EMBL" id="JACHJT010000001">
    <property type="protein sequence ID" value="MBB4930620.1"/>
    <property type="molecule type" value="Genomic_DNA"/>
</dbReference>
<feature type="transmembrane region" description="Helical" evidence="8">
    <location>
        <begin position="327"/>
        <end position="348"/>
    </location>
</feature>
<name>A0A7W7RF12_9ACTN</name>
<feature type="transmembrane region" description="Helical" evidence="8">
    <location>
        <begin position="117"/>
        <end position="135"/>
    </location>
</feature>
<dbReference type="AlphaFoldDB" id="A0A7W7RF12"/>
<accession>A0A7W7RF12</accession>
<comment type="similarity">
    <text evidence="2">Belongs to the binding-protein-dependent transport system permease family. FecCD subfamily.</text>
</comment>
<dbReference type="SUPFAM" id="SSF81345">
    <property type="entry name" value="ABC transporter involved in vitamin B12 uptake, BtuC"/>
    <property type="match status" value="1"/>
</dbReference>
<organism evidence="9 10">
    <name type="scientific">Lipingzhangella halophila</name>
    <dbReference type="NCBI Taxonomy" id="1783352"/>
    <lineage>
        <taxon>Bacteria</taxon>
        <taxon>Bacillati</taxon>
        <taxon>Actinomycetota</taxon>
        <taxon>Actinomycetes</taxon>
        <taxon>Streptosporangiales</taxon>
        <taxon>Nocardiopsidaceae</taxon>
        <taxon>Lipingzhangella</taxon>
    </lineage>
</organism>
<keyword evidence="5 8" id="KW-0812">Transmembrane</keyword>